<comment type="caution">
    <text evidence="6">The sequence shown here is derived from an EMBL/GenBank/DDBJ whole genome shotgun (WGS) entry which is preliminary data.</text>
</comment>
<dbReference type="GO" id="GO:0016811">
    <property type="term" value="F:hydrolase activity, acting on carbon-nitrogen (but not peptide) bonds, in linear amides"/>
    <property type="evidence" value="ECO:0007669"/>
    <property type="project" value="TreeGrafter"/>
</dbReference>
<dbReference type="Proteomes" id="UP000226525">
    <property type="component" value="Unassembled WGS sequence"/>
</dbReference>
<comment type="cofactor">
    <cofactor evidence="1">
        <name>Zn(2+)</name>
        <dbReference type="ChEBI" id="CHEBI:29105"/>
    </cofactor>
</comment>
<evidence type="ECO:0000256" key="4">
    <source>
        <dbReference type="ARBA" id="ARBA00022833"/>
    </source>
</evidence>
<dbReference type="SUPFAM" id="SSF102215">
    <property type="entry name" value="Creatininase"/>
    <property type="match status" value="1"/>
</dbReference>
<evidence type="ECO:0000313" key="7">
    <source>
        <dbReference type="Proteomes" id="UP000226525"/>
    </source>
</evidence>
<keyword evidence="4" id="KW-0862">Zinc</keyword>
<keyword evidence="2" id="KW-0479">Metal-binding</keyword>
<comment type="similarity">
    <text evidence="5">Belongs to the creatininase superfamily.</text>
</comment>
<evidence type="ECO:0000256" key="3">
    <source>
        <dbReference type="ARBA" id="ARBA00022801"/>
    </source>
</evidence>
<dbReference type="EMBL" id="NZEX01000048">
    <property type="protein sequence ID" value="MAH62734.1"/>
    <property type="molecule type" value="Genomic_DNA"/>
</dbReference>
<sequence length="249" mass="27318">MYLKHLTWRETEQYLQQKQIIIMPIGSHEQHGPNGMIGTDIICPVRVAEDLSQKTGILIGPSIEVGMAQHHLGFAGSITVRPTTLISIIEDYVKSLAKHGFTHFLFLNGHGGNIATVKAAFAEIHAEASLGRAPVQQLELELVLHNWYQGRRVTEMSNRYFPGIEGSHATPSEISLTFHAYPEHTKPAVPMEPRVARGGSFGSAVDYRRKFPDGRIGSDPSGATAKIGAELCEAAVTDAMDAMRYQGFL</sequence>
<accession>A0A2D6YHV4</accession>
<evidence type="ECO:0000313" key="6">
    <source>
        <dbReference type="EMBL" id="MAH62734.1"/>
    </source>
</evidence>
<dbReference type="PANTHER" id="PTHR35005:SF1">
    <property type="entry name" value="2-AMINO-5-FORMYLAMINO-6-RIBOSYLAMINOPYRIMIDIN-4(3H)-ONE 5'-MONOPHOSPHATE DEFORMYLASE"/>
    <property type="match status" value="1"/>
</dbReference>
<evidence type="ECO:0000256" key="1">
    <source>
        <dbReference type="ARBA" id="ARBA00001947"/>
    </source>
</evidence>
<proteinExistence type="inferred from homology"/>
<dbReference type="GO" id="GO:0046872">
    <property type="term" value="F:metal ion binding"/>
    <property type="evidence" value="ECO:0007669"/>
    <property type="project" value="UniProtKB-KW"/>
</dbReference>
<reference evidence="7" key="1">
    <citation type="submission" date="2017-09" db="EMBL/GenBank/DDBJ databases">
        <title>The Reconstruction of 2,631 Draft Metagenome-Assembled Genomes from the Global Oceans.</title>
        <authorList>
            <person name="Tully B.J."/>
            <person name="Graham E.D."/>
            <person name="Heidelberg J.F."/>
        </authorList>
    </citation>
    <scope>NUCLEOTIDE SEQUENCE [LARGE SCALE GENOMIC DNA]</scope>
</reference>
<dbReference type="PANTHER" id="PTHR35005">
    <property type="entry name" value="3-DEHYDRO-SCYLLO-INOSOSE HYDROLASE"/>
    <property type="match status" value="1"/>
</dbReference>
<name>A0A2D6YHV4_9DELT</name>
<dbReference type="InterPro" id="IPR024087">
    <property type="entry name" value="Creatininase-like_sf"/>
</dbReference>
<dbReference type="InterPro" id="IPR003785">
    <property type="entry name" value="Creatininase/forma_Hydrolase"/>
</dbReference>
<dbReference type="Pfam" id="PF02633">
    <property type="entry name" value="Creatininase"/>
    <property type="match status" value="1"/>
</dbReference>
<organism evidence="6 7">
    <name type="scientific">SAR324 cluster bacterium</name>
    <dbReference type="NCBI Taxonomy" id="2024889"/>
    <lineage>
        <taxon>Bacteria</taxon>
        <taxon>Deltaproteobacteria</taxon>
        <taxon>SAR324 cluster</taxon>
    </lineage>
</organism>
<dbReference type="AlphaFoldDB" id="A0A2D6YHV4"/>
<keyword evidence="3" id="KW-0378">Hydrolase</keyword>
<evidence type="ECO:0000256" key="5">
    <source>
        <dbReference type="ARBA" id="ARBA00024029"/>
    </source>
</evidence>
<protein>
    <submittedName>
        <fullName evidence="6">Amidase</fullName>
    </submittedName>
</protein>
<dbReference type="GO" id="GO:0009231">
    <property type="term" value="P:riboflavin biosynthetic process"/>
    <property type="evidence" value="ECO:0007669"/>
    <property type="project" value="TreeGrafter"/>
</dbReference>
<dbReference type="Gene3D" id="3.40.50.10310">
    <property type="entry name" value="Creatininase"/>
    <property type="match status" value="1"/>
</dbReference>
<evidence type="ECO:0000256" key="2">
    <source>
        <dbReference type="ARBA" id="ARBA00022723"/>
    </source>
</evidence>
<gene>
    <name evidence="6" type="ORF">CMN54_04655</name>
</gene>